<evidence type="ECO:0000313" key="1">
    <source>
        <dbReference type="EMBL" id="AIF08519.1"/>
    </source>
</evidence>
<organism evidence="1">
    <name type="scientific">uncultured marine thaumarchaeote KM3_31_E07</name>
    <dbReference type="NCBI Taxonomy" id="1456118"/>
    <lineage>
        <taxon>Archaea</taxon>
        <taxon>Nitrososphaerota</taxon>
        <taxon>environmental samples</taxon>
    </lineage>
</organism>
<proteinExistence type="predicted"/>
<protein>
    <submittedName>
        <fullName evidence="1">Uncharacterized protein</fullName>
    </submittedName>
</protein>
<dbReference type="EMBL" id="KF900834">
    <property type="protein sequence ID" value="AIF08519.1"/>
    <property type="molecule type" value="Genomic_DNA"/>
</dbReference>
<reference evidence="1" key="1">
    <citation type="journal article" date="2014" name="Genome Biol. Evol.">
        <title>Pangenome evidence for extensive interdomain horizontal transfer affecting lineage core and shell genes in uncultured planktonic thaumarchaeota and euryarchaeota.</title>
        <authorList>
            <person name="Deschamps P."/>
            <person name="Zivanovic Y."/>
            <person name="Moreira D."/>
            <person name="Rodriguez-Valera F."/>
            <person name="Lopez-Garcia P."/>
        </authorList>
    </citation>
    <scope>NUCLEOTIDE SEQUENCE</scope>
</reference>
<sequence length="96" mass="10535">MDVDAFKDQADVMGFTRIILTNTGRSTLTNIVVDFGNYQERIPKLPSGQKLMVSPQSGDFDIAELDEVTVTADNGIHITKKYRQTPKMPGMIGGMG</sequence>
<name>A0A075GXG5_9ARCH</name>
<dbReference type="AlphaFoldDB" id="A0A075GXG5"/>
<accession>A0A075GXG5</accession>